<evidence type="ECO:0000256" key="1">
    <source>
        <dbReference type="ARBA" id="ARBA00004141"/>
    </source>
</evidence>
<comment type="subcellular location">
    <subcellularLocation>
        <location evidence="1">Membrane</location>
        <topology evidence="1">Multi-pass membrane protein</topology>
    </subcellularLocation>
</comment>
<evidence type="ECO:0000256" key="2">
    <source>
        <dbReference type="ARBA" id="ARBA00022692"/>
    </source>
</evidence>
<feature type="transmembrane region" description="Helical" evidence="5">
    <location>
        <begin position="89"/>
        <end position="109"/>
    </location>
</feature>
<protein>
    <recommendedName>
        <fullName evidence="8">Integral membrane protein</fullName>
    </recommendedName>
</protein>
<evidence type="ECO:0000256" key="5">
    <source>
        <dbReference type="SAM" id="Phobius"/>
    </source>
</evidence>
<reference evidence="6 7" key="1">
    <citation type="journal article" date="2011" name="J. Bacteriol.">
        <title>Genome sequence of the Mycobacterium colombiense type strain, CECT 3035.</title>
        <authorList>
            <person name="Gonzalez-Perez M."/>
            <person name="Murcia M.I."/>
            <person name="Landsman D."/>
            <person name="Jordan I.K."/>
            <person name="Marino-Ramirez L."/>
        </authorList>
    </citation>
    <scope>NUCLEOTIDE SEQUENCE [LARGE SCALE GENOMIC DNA]</scope>
    <source>
        <strain evidence="6 7">CECT 3035</strain>
    </source>
</reference>
<evidence type="ECO:0000256" key="3">
    <source>
        <dbReference type="ARBA" id="ARBA00022989"/>
    </source>
</evidence>
<sequence>MRAFDPPRRKSLRDKGLIQMSTALVVITLITAAITAAIAIADFVPARFVLANSAEVGVPRSWLPALGALKLAGAVGIVAGLLGLRELGIAAAAGLVAFFIGAVATHLRARVLYNIAFPGAFLCLSAASLALMVVR</sequence>
<name>J5EMJ7_9MYCO</name>
<feature type="transmembrane region" description="Helical" evidence="5">
    <location>
        <begin position="21"/>
        <end position="41"/>
    </location>
</feature>
<dbReference type="GO" id="GO:0016020">
    <property type="term" value="C:membrane"/>
    <property type="evidence" value="ECO:0007669"/>
    <property type="project" value="UniProtKB-SubCell"/>
</dbReference>
<keyword evidence="2 5" id="KW-0812">Transmembrane</keyword>
<dbReference type="Proteomes" id="UP000006455">
    <property type="component" value="Unassembled WGS sequence"/>
</dbReference>
<comment type="caution">
    <text evidence="6">The sequence shown here is derived from an EMBL/GenBank/DDBJ whole genome shotgun (WGS) entry which is preliminary data.</text>
</comment>
<evidence type="ECO:0000313" key="6">
    <source>
        <dbReference type="EMBL" id="EJO90134.1"/>
    </source>
</evidence>
<accession>J5EMJ7</accession>
<dbReference type="InterPro" id="IPR032808">
    <property type="entry name" value="DoxX"/>
</dbReference>
<proteinExistence type="predicted"/>
<keyword evidence="3 5" id="KW-1133">Transmembrane helix</keyword>
<evidence type="ECO:0000313" key="7">
    <source>
        <dbReference type="Proteomes" id="UP000006455"/>
    </source>
</evidence>
<dbReference type="AlphaFoldDB" id="J5EMJ7"/>
<dbReference type="Pfam" id="PF13564">
    <property type="entry name" value="DoxX_2"/>
    <property type="match status" value="1"/>
</dbReference>
<evidence type="ECO:0008006" key="8">
    <source>
        <dbReference type="Google" id="ProtNLM"/>
    </source>
</evidence>
<organism evidence="6 7">
    <name type="scientific">Mycobacterium colombiense CECT 3035</name>
    <dbReference type="NCBI Taxonomy" id="1041522"/>
    <lineage>
        <taxon>Bacteria</taxon>
        <taxon>Bacillati</taxon>
        <taxon>Actinomycetota</taxon>
        <taxon>Actinomycetes</taxon>
        <taxon>Mycobacteriales</taxon>
        <taxon>Mycobacteriaceae</taxon>
        <taxon>Mycobacterium</taxon>
        <taxon>Mycobacterium avium complex (MAC)</taxon>
    </lineage>
</organism>
<gene>
    <name evidence="6" type="ORF">MCOL_V208085</name>
</gene>
<dbReference type="STRING" id="1041522.GCA_002105755_01444"/>
<feature type="transmembrane region" description="Helical" evidence="5">
    <location>
        <begin position="115"/>
        <end position="134"/>
    </location>
</feature>
<dbReference type="eggNOG" id="ENOG5032TP9">
    <property type="taxonomic scope" value="Bacteria"/>
</dbReference>
<keyword evidence="4 5" id="KW-0472">Membrane</keyword>
<dbReference type="EMBL" id="AFVW02000002">
    <property type="protein sequence ID" value="EJO90134.1"/>
    <property type="molecule type" value="Genomic_DNA"/>
</dbReference>
<evidence type="ECO:0000256" key="4">
    <source>
        <dbReference type="ARBA" id="ARBA00023136"/>
    </source>
</evidence>